<gene>
    <name evidence="2" type="ORF">SAMN05192574_103564</name>
</gene>
<dbReference type="AlphaFoldDB" id="A0A1H8HN28"/>
<organism evidence="2 3">
    <name type="scientific">Mucilaginibacter gossypiicola</name>
    <dbReference type="NCBI Taxonomy" id="551995"/>
    <lineage>
        <taxon>Bacteria</taxon>
        <taxon>Pseudomonadati</taxon>
        <taxon>Bacteroidota</taxon>
        <taxon>Sphingobacteriia</taxon>
        <taxon>Sphingobacteriales</taxon>
        <taxon>Sphingobacteriaceae</taxon>
        <taxon>Mucilaginibacter</taxon>
    </lineage>
</organism>
<dbReference type="STRING" id="551995.SAMN05192574_103564"/>
<dbReference type="RefSeq" id="WP_091210875.1">
    <property type="nucleotide sequence ID" value="NZ_FOCL01000003.1"/>
</dbReference>
<evidence type="ECO:0000313" key="2">
    <source>
        <dbReference type="EMBL" id="SEN57377.1"/>
    </source>
</evidence>
<protein>
    <recommendedName>
        <fullName evidence="4">DUF3945 domain-containing protein</fullName>
    </recommendedName>
</protein>
<evidence type="ECO:0008006" key="4">
    <source>
        <dbReference type="Google" id="ProtNLM"/>
    </source>
</evidence>
<reference evidence="3" key="1">
    <citation type="submission" date="2016-10" db="EMBL/GenBank/DDBJ databases">
        <authorList>
            <person name="Varghese N."/>
            <person name="Submissions S."/>
        </authorList>
    </citation>
    <scope>NUCLEOTIDE SEQUENCE [LARGE SCALE GENOMIC DNA]</scope>
    <source>
        <strain evidence="3">Gh-48</strain>
    </source>
</reference>
<dbReference type="Proteomes" id="UP000198942">
    <property type="component" value="Unassembled WGS sequence"/>
</dbReference>
<evidence type="ECO:0000256" key="1">
    <source>
        <dbReference type="SAM" id="MobiDB-lite"/>
    </source>
</evidence>
<proteinExistence type="predicted"/>
<feature type="compositionally biased region" description="Basic residues" evidence="1">
    <location>
        <begin position="289"/>
        <end position="299"/>
    </location>
</feature>
<keyword evidence="3" id="KW-1185">Reference proteome</keyword>
<evidence type="ECO:0000313" key="3">
    <source>
        <dbReference type="Proteomes" id="UP000198942"/>
    </source>
</evidence>
<name>A0A1H8HN28_9SPHI</name>
<dbReference type="OrthoDB" id="6372253at2"/>
<accession>A0A1H8HN28</accession>
<feature type="region of interest" description="Disordered" evidence="1">
    <location>
        <begin position="244"/>
        <end position="299"/>
    </location>
</feature>
<sequence>MNENNVAYLAKQVKYTGFGDSLEHKIMENVAEGKQDFKLNFKPEFGEGRAEATLHFRRSDQGNYFFNKYDLQVTPEGKEPLTQSFNVKPSKPATIRDEEKKIVLDGEGKPKTELLNNSFTLKEAFNMMDVNAKGEGRAVLKDFVTKEGEKETLWNKLDFTSRDQYGNYPIKTFFNYSLEAKLSQFPIKELSTPDGKKQLLDSLERGNRQAVTMTLPNGTEYKRSIEANPQFKTINMFDGNQRVKHQSIKQEGDKSATQSEGKNQGAKAANKNSATADMDNGPTMAVKKQSAKRKSQGVS</sequence>
<dbReference type="EMBL" id="FOCL01000003">
    <property type="protein sequence ID" value="SEN57377.1"/>
    <property type="molecule type" value="Genomic_DNA"/>
</dbReference>